<evidence type="ECO:0000313" key="5">
    <source>
        <dbReference type="EMBL" id="APW44801.1"/>
    </source>
</evidence>
<dbReference type="GO" id="GO:0005524">
    <property type="term" value="F:ATP binding"/>
    <property type="evidence" value="ECO:0007669"/>
    <property type="project" value="UniProtKB-KW"/>
</dbReference>
<comment type="similarity">
    <text evidence="1">Belongs to the AAA ATPase family.</text>
</comment>
<reference evidence="5 6" key="1">
    <citation type="submission" date="2017-01" db="EMBL/GenBank/DDBJ databases">
        <authorList>
            <person name="Mah S.A."/>
            <person name="Swanson W.J."/>
            <person name="Moy G.W."/>
            <person name="Vacquier V.D."/>
        </authorList>
    </citation>
    <scope>NUCLEOTIDE SEQUENCE [LARGE SCALE GENOMIC DNA]</scope>
    <source>
        <strain evidence="5 6">DSM 22694</strain>
    </source>
</reference>
<dbReference type="PANTHER" id="PTHR23073">
    <property type="entry name" value="26S PROTEASOME REGULATORY SUBUNIT"/>
    <property type="match status" value="1"/>
</dbReference>
<dbReference type="STRING" id="1484693.RS694_10350"/>
<keyword evidence="6" id="KW-1185">Reference proteome</keyword>
<dbReference type="Pfam" id="PF00004">
    <property type="entry name" value="AAA"/>
    <property type="match status" value="1"/>
</dbReference>
<dbReference type="InterPro" id="IPR050221">
    <property type="entry name" value="26S_Proteasome_ATPase"/>
</dbReference>
<evidence type="ECO:0000259" key="4">
    <source>
        <dbReference type="SMART" id="SM00382"/>
    </source>
</evidence>
<dbReference type="EMBL" id="CP019239">
    <property type="protein sequence ID" value="APW44801.1"/>
    <property type="molecule type" value="Genomic_DNA"/>
</dbReference>
<sequence>MSLFQDAVKVGGAALEMRVRRFASLIRATDPELAQAAASCVGAGATRSLLSTMRTPPVDGDTKLPLVRVEPADTPRQEPLLGTIERTEIQRVIRERQATDRLMEAGYTPVRSVLMSGPPGVGKTMTAGWLAKQLDLPLVTLDLASVMSSYLGKTGANVRAVLNHAQTHPCVLLLDEFDSIAKRRDDDSDVGELKRLVTVILQTIDDWSPLSLLVAATNHGELLDPAVWRRFDVTLNFSLPGHAQRAQLLRAHGVGEELADGIGAVTEGQTFSVIFRAVESARKQTILEDKPFDEALAAWALSVTAKPAQSASQYERQRRDLQVLVHHGRQMSAREIAEVMDISHTTVIRSLNRFHRSVNVGT</sequence>
<proteinExistence type="inferred from homology"/>
<gene>
    <name evidence="5" type="ORF">RS694_10350</name>
</gene>
<dbReference type="CDD" id="cd19481">
    <property type="entry name" value="RecA-like_protease"/>
    <property type="match status" value="1"/>
</dbReference>
<dbReference type="Gene3D" id="3.40.50.300">
    <property type="entry name" value="P-loop containing nucleotide triphosphate hydrolases"/>
    <property type="match status" value="1"/>
</dbReference>
<evidence type="ECO:0000256" key="2">
    <source>
        <dbReference type="ARBA" id="ARBA00022741"/>
    </source>
</evidence>
<evidence type="ECO:0000313" key="6">
    <source>
        <dbReference type="Proteomes" id="UP000186110"/>
    </source>
</evidence>
<evidence type="ECO:0000256" key="3">
    <source>
        <dbReference type="ARBA" id="ARBA00022840"/>
    </source>
</evidence>
<dbReference type="InterPro" id="IPR003593">
    <property type="entry name" value="AAA+_ATPase"/>
</dbReference>
<feature type="domain" description="AAA+ ATPase" evidence="4">
    <location>
        <begin position="109"/>
        <end position="241"/>
    </location>
</feature>
<dbReference type="SMART" id="SM00382">
    <property type="entry name" value="AAA"/>
    <property type="match status" value="1"/>
</dbReference>
<keyword evidence="3" id="KW-0067">ATP-binding</keyword>
<name>A0A1P8KFQ9_9BURK</name>
<dbReference type="InterPro" id="IPR003959">
    <property type="entry name" value="ATPase_AAA_core"/>
</dbReference>
<keyword evidence="2" id="KW-0547">Nucleotide-binding</keyword>
<dbReference type="SUPFAM" id="SSF52540">
    <property type="entry name" value="P-loop containing nucleoside triphosphate hydrolases"/>
    <property type="match status" value="1"/>
</dbReference>
<dbReference type="eggNOG" id="COG0464">
    <property type="taxonomic scope" value="Bacteria"/>
</dbReference>
<protein>
    <submittedName>
        <fullName evidence="5">AAA family ATPase</fullName>
    </submittedName>
</protein>
<dbReference type="AlphaFoldDB" id="A0A1P8KFQ9"/>
<evidence type="ECO:0000256" key="1">
    <source>
        <dbReference type="ARBA" id="ARBA00006914"/>
    </source>
</evidence>
<dbReference type="Proteomes" id="UP000186110">
    <property type="component" value="Chromosome"/>
</dbReference>
<dbReference type="KEGG" id="rsb:RS694_10350"/>
<dbReference type="InterPro" id="IPR027417">
    <property type="entry name" value="P-loop_NTPase"/>
</dbReference>
<organism evidence="5 6">
    <name type="scientific">Rhodoferax saidenbachensis</name>
    <dbReference type="NCBI Taxonomy" id="1484693"/>
    <lineage>
        <taxon>Bacteria</taxon>
        <taxon>Pseudomonadati</taxon>
        <taxon>Pseudomonadota</taxon>
        <taxon>Betaproteobacteria</taxon>
        <taxon>Burkholderiales</taxon>
        <taxon>Comamonadaceae</taxon>
        <taxon>Rhodoferax</taxon>
    </lineage>
</organism>
<dbReference type="GO" id="GO:0016887">
    <property type="term" value="F:ATP hydrolysis activity"/>
    <property type="evidence" value="ECO:0007669"/>
    <property type="project" value="InterPro"/>
</dbReference>
<accession>A0A1P8KFQ9</accession>